<dbReference type="Proteomes" id="UP001556220">
    <property type="component" value="Unassembled WGS sequence"/>
</dbReference>
<evidence type="ECO:0000256" key="3">
    <source>
        <dbReference type="ARBA" id="ARBA00023186"/>
    </source>
</evidence>
<comment type="catalytic activity">
    <reaction evidence="6">
        <text>GTP + H2O = GDP + phosphate + H(+)</text>
        <dbReference type="Rhea" id="RHEA:19669"/>
        <dbReference type="ChEBI" id="CHEBI:15377"/>
        <dbReference type="ChEBI" id="CHEBI:15378"/>
        <dbReference type="ChEBI" id="CHEBI:37565"/>
        <dbReference type="ChEBI" id="CHEBI:43474"/>
        <dbReference type="ChEBI" id="CHEBI:58189"/>
    </reaction>
    <physiologicalReaction direction="left-to-right" evidence="6">
        <dbReference type="Rhea" id="RHEA:19670"/>
    </physiologicalReaction>
</comment>
<keyword evidence="3" id="KW-0143">Chaperone</keyword>
<evidence type="ECO:0000256" key="6">
    <source>
        <dbReference type="ARBA" id="ARBA00049117"/>
    </source>
</evidence>
<comment type="similarity">
    <text evidence="4">Belongs to the SIMIBI class G3E GTPase family. ZNG1 subfamily.</text>
</comment>
<reference evidence="8 9" key="1">
    <citation type="submission" date="2024-06" db="EMBL/GenBank/DDBJ databases">
        <authorList>
            <person name="Woo H."/>
        </authorList>
    </citation>
    <scope>NUCLEOTIDE SEQUENCE [LARGE SCALE GENOMIC DNA]</scope>
    <source>
        <strain evidence="8 9">Si-c</strain>
    </source>
</reference>
<keyword evidence="9" id="KW-1185">Reference proteome</keyword>
<dbReference type="Pfam" id="PF07683">
    <property type="entry name" value="CobW_C"/>
    <property type="match status" value="1"/>
</dbReference>
<dbReference type="SUPFAM" id="SSF52540">
    <property type="entry name" value="P-loop containing nucleoside triphosphate hydrolases"/>
    <property type="match status" value="1"/>
</dbReference>
<evidence type="ECO:0000313" key="8">
    <source>
        <dbReference type="EMBL" id="MEW9572983.1"/>
    </source>
</evidence>
<dbReference type="Pfam" id="PF02492">
    <property type="entry name" value="cobW"/>
    <property type="match status" value="1"/>
</dbReference>
<accession>A0ABV3QGL7</accession>
<dbReference type="InterPro" id="IPR051316">
    <property type="entry name" value="Zinc-reg_GTPase_activator"/>
</dbReference>
<dbReference type="RefSeq" id="WP_367855045.1">
    <property type="nucleotide sequence ID" value="NZ_JBFOHK010000004.1"/>
</dbReference>
<dbReference type="InterPro" id="IPR036627">
    <property type="entry name" value="CobW-likC_sf"/>
</dbReference>
<dbReference type="EMBL" id="JBFOHK010000004">
    <property type="protein sequence ID" value="MEW9572983.1"/>
    <property type="molecule type" value="Genomic_DNA"/>
</dbReference>
<dbReference type="CDD" id="cd03112">
    <property type="entry name" value="CobW-like"/>
    <property type="match status" value="1"/>
</dbReference>
<dbReference type="Gene3D" id="3.40.50.300">
    <property type="entry name" value="P-loop containing nucleotide triphosphate hydrolases"/>
    <property type="match status" value="1"/>
</dbReference>
<dbReference type="PANTHER" id="PTHR13748:SF62">
    <property type="entry name" value="COBW DOMAIN-CONTAINING PROTEIN"/>
    <property type="match status" value="1"/>
</dbReference>
<keyword evidence="1" id="KW-0547">Nucleotide-binding</keyword>
<dbReference type="InterPro" id="IPR011629">
    <property type="entry name" value="CobW-like_C"/>
</dbReference>
<dbReference type="PANTHER" id="PTHR13748">
    <property type="entry name" value="COBW-RELATED"/>
    <property type="match status" value="1"/>
</dbReference>
<evidence type="ECO:0000256" key="2">
    <source>
        <dbReference type="ARBA" id="ARBA00022801"/>
    </source>
</evidence>
<name>A0ABV3QGL7_9GAMM</name>
<protein>
    <submittedName>
        <fullName evidence="8">GTP-binding protein</fullName>
    </submittedName>
</protein>
<dbReference type="SMART" id="SM00833">
    <property type="entry name" value="CobW_C"/>
    <property type="match status" value="1"/>
</dbReference>
<evidence type="ECO:0000256" key="1">
    <source>
        <dbReference type="ARBA" id="ARBA00022741"/>
    </source>
</evidence>
<evidence type="ECO:0000256" key="5">
    <source>
        <dbReference type="ARBA" id="ARBA00045658"/>
    </source>
</evidence>
<comment type="caution">
    <text evidence="8">The sequence shown here is derived from an EMBL/GenBank/DDBJ whole genome shotgun (WGS) entry which is preliminary data.</text>
</comment>
<feature type="domain" description="CobW C-terminal" evidence="7">
    <location>
        <begin position="250"/>
        <end position="344"/>
    </location>
</feature>
<gene>
    <name evidence="8" type="ORF">ABQJ54_14595</name>
</gene>
<evidence type="ECO:0000313" key="9">
    <source>
        <dbReference type="Proteomes" id="UP001556220"/>
    </source>
</evidence>
<dbReference type="InterPro" id="IPR027417">
    <property type="entry name" value="P-loop_NTPase"/>
</dbReference>
<keyword evidence="2" id="KW-0378">Hydrolase</keyword>
<dbReference type="SUPFAM" id="SSF90002">
    <property type="entry name" value="Hypothetical protein YjiA, C-terminal domain"/>
    <property type="match status" value="1"/>
</dbReference>
<dbReference type="InterPro" id="IPR003495">
    <property type="entry name" value="CobW/HypB/UreG_nucleotide-bd"/>
</dbReference>
<dbReference type="Gene3D" id="3.30.1220.10">
    <property type="entry name" value="CobW-like, C-terminal domain"/>
    <property type="match status" value="1"/>
</dbReference>
<evidence type="ECO:0000256" key="4">
    <source>
        <dbReference type="ARBA" id="ARBA00034320"/>
    </source>
</evidence>
<comment type="function">
    <text evidence="5">Zinc chaperone that directly transfers zinc cofactor to target proteins, thereby activating them. Zinc is transferred from the CXCC motif in the GTPase domain to the zinc binding site in target proteins in a process requiring GTP hydrolysis.</text>
</comment>
<organism evidence="8 9">
    <name type="scientific">Rhodanobacter lycopersici</name>
    <dbReference type="NCBI Taxonomy" id="3162487"/>
    <lineage>
        <taxon>Bacteria</taxon>
        <taxon>Pseudomonadati</taxon>
        <taxon>Pseudomonadota</taxon>
        <taxon>Gammaproteobacteria</taxon>
        <taxon>Lysobacterales</taxon>
        <taxon>Rhodanobacteraceae</taxon>
        <taxon>Rhodanobacter</taxon>
    </lineage>
</organism>
<sequence length="364" mass="39168">MPRLPVTLLSGFLGSGKTTLLSRLLRQTRMSGTAVVMNEFGEIALDHLLVATAGVQTVLLDGGCVCCAVRDDLAETLLSLHAGREAQDAPAFERVVIETSGLADPTAIAALLLRDPALAARFELDAVIVTVDALHASGQLDTQAEAVNQVMLADRLLLTKVDLVDTATREALCERLRMLNPAAMQLSCAHGEIEPSQVIGLHARGDTALDVTRWHVADPAQESGGHQGCKHDASRDHDPTCGHAAHDHGIRAHCICIDEPFDWTVLSSWLGSVAYHHGENILRMKAIVQVQDEAQPIVMHGVQRWLHEPGTLPAWPGEDRRSRFVFIVRNLPRAALTDALDAAWCEAGPGGADGDAHCRAARLV</sequence>
<evidence type="ECO:0000259" key="7">
    <source>
        <dbReference type="SMART" id="SM00833"/>
    </source>
</evidence>
<proteinExistence type="inferred from homology"/>